<dbReference type="EMBL" id="JADKYU010000197">
    <property type="protein sequence ID" value="MBF4983453.1"/>
    <property type="molecule type" value="Genomic_DNA"/>
</dbReference>
<dbReference type="PROSITE" id="PS51257">
    <property type="entry name" value="PROKAR_LIPOPROTEIN"/>
    <property type="match status" value="1"/>
</dbReference>
<name>A0ABS0A3N4_9FLAO</name>
<gene>
    <name evidence="2" type="ORF">FNJ87_03590</name>
</gene>
<dbReference type="SUPFAM" id="SSF110857">
    <property type="entry name" value="Gamma-glutamyl cyclotransferase-like"/>
    <property type="match status" value="1"/>
</dbReference>
<protein>
    <submittedName>
        <fullName evidence="2">Gamma-glutamylcyclotransferase</fullName>
    </submittedName>
</protein>
<dbReference type="CDD" id="cd06661">
    <property type="entry name" value="GGCT_like"/>
    <property type="match status" value="1"/>
</dbReference>
<dbReference type="Proteomes" id="UP001194729">
    <property type="component" value="Unassembled WGS sequence"/>
</dbReference>
<feature type="chain" id="PRO_5045873582" evidence="1">
    <location>
        <begin position="24"/>
        <end position="225"/>
    </location>
</feature>
<reference evidence="2 3" key="1">
    <citation type="submission" date="2020-11" db="EMBL/GenBank/DDBJ databases">
        <title>P. mediterranea TC4 genome.</title>
        <authorList>
            <person name="Molmeret M."/>
        </authorList>
    </citation>
    <scope>NUCLEOTIDE SEQUENCE [LARGE SCALE GENOMIC DNA]</scope>
    <source>
        <strain evidence="2 3">TC4</strain>
    </source>
</reference>
<sequence>MKRSIFSILVLIALLFVSCDKQASKTIINIDDNKIGIIGYGSLMSKNSMERTLNRSYNDSVYIVHLQNYQRAWNHVRSMDALSNDLFYINKKDTIPFKNELALNIEESKNDRLNCVLFFISPEELKEFDKREFGYKRIDVTDRIEEFEISGTNVYAYQAEENHTYVYQKNDNTFLPDFYVNTVINACDSIGKVFREEFESSTRPYDNNKVISPSDVYVKLKKNID</sequence>
<keyword evidence="3" id="KW-1185">Reference proteome</keyword>
<evidence type="ECO:0000256" key="1">
    <source>
        <dbReference type="SAM" id="SignalP"/>
    </source>
</evidence>
<keyword evidence="1" id="KW-0732">Signal</keyword>
<dbReference type="InterPro" id="IPR036568">
    <property type="entry name" value="GGCT-like_sf"/>
</dbReference>
<evidence type="ECO:0000313" key="3">
    <source>
        <dbReference type="Proteomes" id="UP001194729"/>
    </source>
</evidence>
<proteinExistence type="predicted"/>
<organism evidence="2 3">
    <name type="scientific">Nonlabens mediterrranea</name>
    <dbReference type="NCBI Taxonomy" id="1419947"/>
    <lineage>
        <taxon>Bacteria</taxon>
        <taxon>Pseudomonadati</taxon>
        <taxon>Bacteroidota</taxon>
        <taxon>Flavobacteriia</taxon>
        <taxon>Flavobacteriales</taxon>
        <taxon>Flavobacteriaceae</taxon>
        <taxon>Nonlabens</taxon>
    </lineage>
</organism>
<dbReference type="Gene3D" id="3.10.490.10">
    <property type="entry name" value="Gamma-glutamyl cyclotransferase-like"/>
    <property type="match status" value="1"/>
</dbReference>
<comment type="caution">
    <text evidence="2">The sequence shown here is derived from an EMBL/GenBank/DDBJ whole genome shotgun (WGS) entry which is preliminary data.</text>
</comment>
<dbReference type="InterPro" id="IPR013024">
    <property type="entry name" value="GGCT-like"/>
</dbReference>
<accession>A0ABS0A3N4</accession>
<evidence type="ECO:0000313" key="2">
    <source>
        <dbReference type="EMBL" id="MBF4983453.1"/>
    </source>
</evidence>
<feature type="signal peptide" evidence="1">
    <location>
        <begin position="1"/>
        <end position="23"/>
    </location>
</feature>